<dbReference type="HOGENOM" id="CLU_1682169_0_0_1"/>
<organism evidence="2">
    <name type="scientific">Rhizophagus irregularis (strain DAOM 181602 / DAOM 197198 / MUCL 43194)</name>
    <name type="common">Arbuscular mycorrhizal fungus</name>
    <name type="synonym">Glomus intraradices</name>
    <dbReference type="NCBI Taxonomy" id="747089"/>
    <lineage>
        <taxon>Eukaryota</taxon>
        <taxon>Fungi</taxon>
        <taxon>Fungi incertae sedis</taxon>
        <taxon>Mucoromycota</taxon>
        <taxon>Glomeromycotina</taxon>
        <taxon>Glomeromycetes</taxon>
        <taxon>Glomerales</taxon>
        <taxon>Glomeraceae</taxon>
        <taxon>Rhizophagus</taxon>
    </lineage>
</organism>
<name>U9T9Y2_RHIID</name>
<protein>
    <submittedName>
        <fullName evidence="2">Uncharacterized protein</fullName>
    </submittedName>
</protein>
<evidence type="ECO:0000256" key="1">
    <source>
        <dbReference type="SAM" id="Phobius"/>
    </source>
</evidence>
<keyword evidence="1" id="KW-0472">Membrane</keyword>
<dbReference type="AlphaFoldDB" id="U9T9Y2"/>
<gene>
    <name evidence="2" type="ORF">GLOINDRAFT_87589</name>
</gene>
<dbReference type="EMBL" id="KI297412">
    <property type="protein sequence ID" value="ESA00161.1"/>
    <property type="molecule type" value="Genomic_DNA"/>
</dbReference>
<sequence length="157" mass="18127">DINDNENSFDEHNVIILKFFKYHHIKIYQYYGQTVHILLNYAKISLLIKHITCNHYVLNNGYILGSLNVNGERKRPASDFPITIIALLSLSIWCLLTLESYSVVVVTIGSRKCKPSWITRALHDHDKLDNHINLNTNFRNLQGLISTSNILANNYML</sequence>
<keyword evidence="1" id="KW-1133">Transmembrane helix</keyword>
<keyword evidence="1" id="KW-0812">Transmembrane</keyword>
<reference evidence="2" key="1">
    <citation type="submission" date="2013-07" db="EMBL/GenBank/DDBJ databases">
        <title>The genome of an arbuscular mycorrhizal fungus provides insights into the evolution of the oldest plant symbiosis.</title>
        <authorList>
            <consortium name="DOE Joint Genome Institute"/>
            <person name="Tisserant E."/>
            <person name="Malbreil M."/>
            <person name="Kuo A."/>
            <person name="Kohler A."/>
            <person name="Symeonidi A."/>
            <person name="Balestrini R."/>
            <person name="Charron P."/>
            <person name="Duensing N."/>
            <person name="Frei-dit-Frey N."/>
            <person name="Gianinazzi-Pearson V."/>
            <person name="Gilbert B."/>
            <person name="Handa Y."/>
            <person name="Hijri M."/>
            <person name="Kaul R."/>
            <person name="Kawaguchi M."/>
            <person name="Krajinski F."/>
            <person name="Lammers P."/>
            <person name="Lapierre D."/>
            <person name="Masclaux F.G."/>
            <person name="Murat C."/>
            <person name="Morin E."/>
            <person name="Ndikumana S."/>
            <person name="Pagni M."/>
            <person name="Petitpierre D."/>
            <person name="Requena N."/>
            <person name="Rosikiewicz P."/>
            <person name="Riley R."/>
            <person name="Saito K."/>
            <person name="San Clemente H."/>
            <person name="Shapiro H."/>
            <person name="van Tuinen D."/>
            <person name="Becard G."/>
            <person name="Bonfante P."/>
            <person name="Paszkowski U."/>
            <person name="Shachar-Hill Y."/>
            <person name="Young J.P."/>
            <person name="Sanders I.R."/>
            <person name="Henrissat B."/>
            <person name="Rensing S.A."/>
            <person name="Grigoriev I.V."/>
            <person name="Corradi N."/>
            <person name="Roux C."/>
            <person name="Martin F."/>
        </authorList>
    </citation>
    <scope>NUCLEOTIDE SEQUENCE</scope>
    <source>
        <strain evidence="2">DAOM 197198</strain>
    </source>
</reference>
<proteinExistence type="predicted"/>
<feature type="non-terminal residue" evidence="2">
    <location>
        <position position="1"/>
    </location>
</feature>
<accession>U9T9Y2</accession>
<feature type="transmembrane region" description="Helical" evidence="1">
    <location>
        <begin position="82"/>
        <end position="108"/>
    </location>
</feature>
<evidence type="ECO:0000313" key="2">
    <source>
        <dbReference type="EMBL" id="ESA00161.1"/>
    </source>
</evidence>